<dbReference type="EMBL" id="CM042882">
    <property type="protein sequence ID" value="KAI4381556.1"/>
    <property type="molecule type" value="Genomic_DNA"/>
</dbReference>
<comment type="caution">
    <text evidence="1">The sequence shown here is derived from an EMBL/GenBank/DDBJ whole genome shotgun (WGS) entry which is preliminary data.</text>
</comment>
<keyword evidence="2" id="KW-1185">Reference proteome</keyword>
<name>A0ACB9RQW0_9MYRT</name>
<protein>
    <submittedName>
        <fullName evidence="1">Uncharacterized protein</fullName>
    </submittedName>
</protein>
<proteinExistence type="predicted"/>
<sequence length="360" mass="41607">MLILLLCPFFIFLLSLSPFLFARSLKMEEEEEEEEKEAKIIPHKEEEPRPSLLDLPELTLDCILDKLSPAGLCSMSAVCRPMRERCKSDRLWGKHMDQKWGRVVGGMARVEWDRRVVEPRRIPGCLPKGNGTSSPVSRFWMFSWVRQEPAEGTKRGRDNSLPSDSVMALYLSLENGNFWFPAQVYNRENGQSGFVLSCYDAHISYDSSTDTFQARYPSQGGRPMIEDNIPWNRIREPPTSTPPYELHSSDCLNDLKPGDRFEIQWRKSEEFPFGWWYGIVGHLESCSGSVDCCHCAYSDAVTLEFNHYPLNSRWRRKVISRKKHPEEGVQVTGFYGGIRKLQREEEITKWKSLWPFGVPA</sequence>
<dbReference type="Proteomes" id="UP001057402">
    <property type="component" value="Chromosome 3"/>
</dbReference>
<evidence type="ECO:0000313" key="2">
    <source>
        <dbReference type="Proteomes" id="UP001057402"/>
    </source>
</evidence>
<gene>
    <name evidence="1" type="ORF">MLD38_007619</name>
</gene>
<reference evidence="2" key="1">
    <citation type="journal article" date="2023" name="Front. Plant Sci.">
        <title>Chromosomal-level genome assembly of Melastoma candidum provides insights into trichome evolution.</title>
        <authorList>
            <person name="Zhong Y."/>
            <person name="Wu W."/>
            <person name="Sun C."/>
            <person name="Zou P."/>
            <person name="Liu Y."/>
            <person name="Dai S."/>
            <person name="Zhou R."/>
        </authorList>
    </citation>
    <scope>NUCLEOTIDE SEQUENCE [LARGE SCALE GENOMIC DNA]</scope>
</reference>
<organism evidence="1 2">
    <name type="scientific">Melastoma candidum</name>
    <dbReference type="NCBI Taxonomy" id="119954"/>
    <lineage>
        <taxon>Eukaryota</taxon>
        <taxon>Viridiplantae</taxon>
        <taxon>Streptophyta</taxon>
        <taxon>Embryophyta</taxon>
        <taxon>Tracheophyta</taxon>
        <taxon>Spermatophyta</taxon>
        <taxon>Magnoliopsida</taxon>
        <taxon>eudicotyledons</taxon>
        <taxon>Gunneridae</taxon>
        <taxon>Pentapetalae</taxon>
        <taxon>rosids</taxon>
        <taxon>malvids</taxon>
        <taxon>Myrtales</taxon>
        <taxon>Melastomataceae</taxon>
        <taxon>Melastomatoideae</taxon>
        <taxon>Melastomateae</taxon>
        <taxon>Melastoma</taxon>
    </lineage>
</organism>
<evidence type="ECO:0000313" key="1">
    <source>
        <dbReference type="EMBL" id="KAI4381556.1"/>
    </source>
</evidence>
<accession>A0ACB9RQW0</accession>